<protein>
    <submittedName>
        <fullName evidence="4">Putative sulfotransferase</fullName>
    </submittedName>
</protein>
<dbReference type="GO" id="GO:0008146">
    <property type="term" value="F:sulfotransferase activity"/>
    <property type="evidence" value="ECO:0007669"/>
    <property type="project" value="InterPro"/>
</dbReference>
<evidence type="ECO:0000259" key="3">
    <source>
        <dbReference type="Pfam" id="PF00685"/>
    </source>
</evidence>
<dbReference type="SUPFAM" id="SSF52540">
    <property type="entry name" value="P-loop containing nucleoside triphosphate hydrolases"/>
    <property type="match status" value="1"/>
</dbReference>
<proteinExistence type="inferred from homology"/>
<dbReference type="Pfam" id="PF00685">
    <property type="entry name" value="Sulfotransfer_1"/>
    <property type="match status" value="1"/>
</dbReference>
<evidence type="ECO:0000256" key="1">
    <source>
        <dbReference type="ARBA" id="ARBA00005771"/>
    </source>
</evidence>
<organism evidence="4">
    <name type="scientific">Triatoma dimidiata</name>
    <name type="common">Kissing bug</name>
    <name type="synonym">Meccus dimidiatus</name>
    <dbReference type="NCBI Taxonomy" id="72491"/>
    <lineage>
        <taxon>Eukaryota</taxon>
        <taxon>Metazoa</taxon>
        <taxon>Ecdysozoa</taxon>
        <taxon>Arthropoda</taxon>
        <taxon>Hexapoda</taxon>
        <taxon>Insecta</taxon>
        <taxon>Pterygota</taxon>
        <taxon>Neoptera</taxon>
        <taxon>Paraneoptera</taxon>
        <taxon>Hemiptera</taxon>
        <taxon>Heteroptera</taxon>
        <taxon>Panheteroptera</taxon>
        <taxon>Cimicomorpha</taxon>
        <taxon>Reduviidae</taxon>
        <taxon>Triatominae</taxon>
        <taxon>Triatoma</taxon>
    </lineage>
</organism>
<dbReference type="AlphaFoldDB" id="A0A0V0G6A3"/>
<evidence type="ECO:0000313" key="4">
    <source>
        <dbReference type="EMBL" id="JAP03619.1"/>
    </source>
</evidence>
<comment type="similarity">
    <text evidence="1">Belongs to the sulfotransferase 1 family.</text>
</comment>
<dbReference type="PANTHER" id="PTHR11783">
    <property type="entry name" value="SULFOTRANSFERASE SULT"/>
    <property type="match status" value="1"/>
</dbReference>
<name>A0A0V0G6A3_TRIDM</name>
<dbReference type="InterPro" id="IPR027417">
    <property type="entry name" value="P-loop_NTPase"/>
</dbReference>
<sequence>MFPYEIKPVDGINDELIKEHFKGKVTDFVSVGPKKWILPEKYGKHADKYYNFDLRSDDVWIVTYMKSGTTLTQELVWMITNSLDYETSSKKPLYERCPFFEFNIMWNDEYKAYLADLNGNDPKIWEELKDIDAPCYEMAETMTTPRIFKTHLPPSLLPQTLTETCKVIYVARNPFDVAVSYYHHCKLITSYEYQSDFKKFWQLFEKDLLMYSPYWEHVKEGWANRQHPNFLFLFYEDLIRDMPGNIRKVATFLNKEMTQDEVTKLADHLHVDNFRKNVTVTKIWRTKGIFNPEAQGFIRRGKVGGNKELDDEIKLKAEKWFKGNLAKTDIKFPEF</sequence>
<reference evidence="4" key="1">
    <citation type="journal article" date="2018" name="J. Proteomics">
        <title>Exploring the molecular complexity of Triatoma dimidiata sialome.</title>
        <authorList>
            <person name="Santiago P.B."/>
            <person name="de Araujo C.N."/>
            <person name="Charneau S."/>
            <person name="Bastos I.M.D."/>
            <person name="Assumpcao T.C.F."/>
            <person name="Queiroz R.M.L."/>
            <person name="Praca Y.R."/>
            <person name="Cordeiro T.M."/>
            <person name="Garcia C.H.S."/>
            <person name="da Silva I.G."/>
            <person name="Raiol T."/>
            <person name="Motta F.N."/>
            <person name="de Araujo Oliveira J.V."/>
            <person name="de Sousa M.V."/>
            <person name="Ribeiro J.M.C."/>
            <person name="de Santana J.M."/>
        </authorList>
    </citation>
    <scope>NUCLEOTIDE SEQUENCE</scope>
    <source>
        <strain evidence="4">Santander</strain>
        <tissue evidence="4">Salivary glands</tissue>
    </source>
</reference>
<dbReference type="InterPro" id="IPR000863">
    <property type="entry name" value="Sulfotransferase_dom"/>
</dbReference>
<keyword evidence="2 4" id="KW-0808">Transferase</keyword>
<feature type="domain" description="Sulfotransferase" evidence="3">
    <location>
        <begin position="57"/>
        <end position="328"/>
    </location>
</feature>
<evidence type="ECO:0000256" key="2">
    <source>
        <dbReference type="ARBA" id="ARBA00022679"/>
    </source>
</evidence>
<dbReference type="EMBL" id="GECL01002505">
    <property type="protein sequence ID" value="JAP03619.1"/>
    <property type="molecule type" value="Transcribed_RNA"/>
</dbReference>
<dbReference type="Gene3D" id="3.40.50.300">
    <property type="entry name" value="P-loop containing nucleotide triphosphate hydrolases"/>
    <property type="match status" value="1"/>
</dbReference>
<accession>A0A0V0G6A3</accession>